<dbReference type="RefSeq" id="XP_009764355.1">
    <property type="nucleotide sequence ID" value="XM_009766053.1"/>
</dbReference>
<organism evidence="1 2">
    <name type="scientific">Nicotiana sylvestris</name>
    <name type="common">Wood tobacco</name>
    <name type="synonym">South American tobacco</name>
    <dbReference type="NCBI Taxonomy" id="4096"/>
    <lineage>
        <taxon>Eukaryota</taxon>
        <taxon>Viridiplantae</taxon>
        <taxon>Streptophyta</taxon>
        <taxon>Embryophyta</taxon>
        <taxon>Tracheophyta</taxon>
        <taxon>Spermatophyta</taxon>
        <taxon>Magnoliopsida</taxon>
        <taxon>eudicotyledons</taxon>
        <taxon>Gunneridae</taxon>
        <taxon>Pentapetalae</taxon>
        <taxon>asterids</taxon>
        <taxon>lamiids</taxon>
        <taxon>Solanales</taxon>
        <taxon>Solanaceae</taxon>
        <taxon>Nicotianoideae</taxon>
        <taxon>Nicotianeae</taxon>
        <taxon>Nicotiana</taxon>
    </lineage>
</organism>
<dbReference type="eggNOG" id="KOG0017">
    <property type="taxonomic scope" value="Eukaryota"/>
</dbReference>
<protein>
    <submittedName>
        <fullName evidence="2">Uncharacterized protein LOC104216092</fullName>
    </submittedName>
</protein>
<dbReference type="Proteomes" id="UP000189701">
    <property type="component" value="Unplaced"/>
</dbReference>
<evidence type="ECO:0000313" key="2">
    <source>
        <dbReference type="RefSeq" id="XP_009764355.1"/>
    </source>
</evidence>
<gene>
    <name evidence="2" type="primary">LOC104216092</name>
</gene>
<evidence type="ECO:0000313" key="1">
    <source>
        <dbReference type="Proteomes" id="UP000189701"/>
    </source>
</evidence>
<accession>A0A1U7VR54</accession>
<proteinExistence type="predicted"/>
<dbReference type="GeneID" id="104216092"/>
<dbReference type="InterPro" id="IPR021109">
    <property type="entry name" value="Peptidase_aspartic_dom_sf"/>
</dbReference>
<name>A0A1U7VR54_NICSY</name>
<dbReference type="AlphaFoldDB" id="A0A1U7VR54"/>
<sequence length="265" mass="30238">MPALPFPQKQRREKLEKQFERFLELLKQVHVNIPFIEVLSQMSAYAKFMKEILSKKQKAEETSVVMLTEHCSAILQNKLSHKCGDPKSFTIPCSLGSTKFKKSLCNSGASINLMSLSIFRKLEGEIGEIRLIPISLQLADQITIIPKRIVEDVLVWGDKFVFPVDFIVVNMEENREVPLILGRPFLAIGKTILDIQERQLMLRVGDKKLIFKMKGERRALKEQLGESQANKRGVYPKKAEKKLSARMCTSGRVCKRDADFDSDPD</sequence>
<dbReference type="Gene3D" id="2.40.70.10">
    <property type="entry name" value="Acid Proteases"/>
    <property type="match status" value="1"/>
</dbReference>
<dbReference type="KEGG" id="nsy:104216092"/>
<dbReference type="OrthoDB" id="1937287at2759"/>
<reference evidence="2" key="2">
    <citation type="submission" date="2025-08" db="UniProtKB">
        <authorList>
            <consortium name="RefSeq"/>
        </authorList>
    </citation>
    <scope>IDENTIFICATION</scope>
    <source>
        <tissue evidence="2">Leaf</tissue>
    </source>
</reference>
<dbReference type="CDD" id="cd00303">
    <property type="entry name" value="retropepsin_like"/>
    <property type="match status" value="1"/>
</dbReference>
<reference evidence="1" key="1">
    <citation type="journal article" date="2013" name="Genome Biol.">
        <title>Reference genomes and transcriptomes of Nicotiana sylvestris and Nicotiana tomentosiformis.</title>
        <authorList>
            <person name="Sierro N."/>
            <person name="Battey J.N."/>
            <person name="Ouadi S."/>
            <person name="Bovet L."/>
            <person name="Goepfert S."/>
            <person name="Bakaher N."/>
            <person name="Peitsch M.C."/>
            <person name="Ivanov N.V."/>
        </authorList>
    </citation>
    <scope>NUCLEOTIDE SEQUENCE [LARGE SCALE GENOMIC DNA]</scope>
</reference>
<keyword evidence="1" id="KW-1185">Reference proteome</keyword>
<dbReference type="PANTHER" id="PTHR33067">
    <property type="entry name" value="RNA-DIRECTED DNA POLYMERASE-RELATED"/>
    <property type="match status" value="1"/>
</dbReference>
<dbReference type="PANTHER" id="PTHR33067:SF31">
    <property type="entry name" value="RNA-DIRECTED DNA POLYMERASE"/>
    <property type="match status" value="1"/>
</dbReference>